<organism evidence="4 5">
    <name type="scientific">Marinactinospora rubrisoli</name>
    <dbReference type="NCBI Taxonomy" id="2715399"/>
    <lineage>
        <taxon>Bacteria</taxon>
        <taxon>Bacillati</taxon>
        <taxon>Actinomycetota</taxon>
        <taxon>Actinomycetes</taxon>
        <taxon>Streptosporangiales</taxon>
        <taxon>Nocardiopsidaceae</taxon>
        <taxon>Marinactinospora</taxon>
    </lineage>
</organism>
<gene>
    <name evidence="4" type="ORF">ACFQRF_06900</name>
</gene>
<keyword evidence="2" id="KW-0804">Transcription</keyword>
<reference evidence="5" key="1">
    <citation type="journal article" date="2019" name="Int. J. Syst. Evol. Microbiol.">
        <title>The Global Catalogue of Microorganisms (GCM) 10K type strain sequencing project: providing services to taxonomists for standard genome sequencing and annotation.</title>
        <authorList>
            <consortium name="The Broad Institute Genomics Platform"/>
            <consortium name="The Broad Institute Genome Sequencing Center for Infectious Disease"/>
            <person name="Wu L."/>
            <person name="Ma J."/>
        </authorList>
    </citation>
    <scope>NUCLEOTIDE SEQUENCE [LARGE SCALE GENOMIC DNA]</scope>
    <source>
        <strain evidence="5">CGMCC 4.7382</strain>
    </source>
</reference>
<evidence type="ECO:0000313" key="4">
    <source>
        <dbReference type="EMBL" id="MFC7327467.1"/>
    </source>
</evidence>
<dbReference type="Gene3D" id="1.10.357.10">
    <property type="entry name" value="Tetracycline Repressor, domain 2"/>
    <property type="match status" value="1"/>
</dbReference>
<evidence type="ECO:0000256" key="2">
    <source>
        <dbReference type="ARBA" id="ARBA00023163"/>
    </source>
</evidence>
<dbReference type="EMBL" id="JBHTBH010000003">
    <property type="protein sequence ID" value="MFC7327467.1"/>
    <property type="molecule type" value="Genomic_DNA"/>
</dbReference>
<name>A0ABW2KEG0_9ACTN</name>
<dbReference type="InterPro" id="IPR011075">
    <property type="entry name" value="TetR_C"/>
</dbReference>
<keyword evidence="1" id="KW-0805">Transcription regulation</keyword>
<proteinExistence type="predicted"/>
<evidence type="ECO:0000313" key="5">
    <source>
        <dbReference type="Proteomes" id="UP001596540"/>
    </source>
</evidence>
<feature type="domain" description="Tetracyclin repressor-like C-terminal" evidence="3">
    <location>
        <begin position="40"/>
        <end position="126"/>
    </location>
</feature>
<comment type="caution">
    <text evidence="4">The sequence shown here is derived from an EMBL/GenBank/DDBJ whole genome shotgun (WGS) entry which is preliminary data.</text>
</comment>
<keyword evidence="5" id="KW-1185">Reference proteome</keyword>
<accession>A0ABW2KEG0</accession>
<sequence length="142" mass="15316">MDGEVWGVHFGRVAEEDGEEPSGPLEPHGGVGIGVTCCPGDLISGLSTDTHDDPALFDEMRAYVMGEGVHDVTRVILRRAADRGQVESGLPTARILRLPIDLLRNEYLMSRGPLPADTVTGIIDDIVMPLLRTAMAGQSRLR</sequence>
<evidence type="ECO:0000259" key="3">
    <source>
        <dbReference type="Pfam" id="PF16859"/>
    </source>
</evidence>
<dbReference type="RefSeq" id="WP_379869809.1">
    <property type="nucleotide sequence ID" value="NZ_JBHTBH010000003.1"/>
</dbReference>
<dbReference type="InterPro" id="IPR036271">
    <property type="entry name" value="Tet_transcr_reg_TetR-rel_C_sf"/>
</dbReference>
<dbReference type="SUPFAM" id="SSF48498">
    <property type="entry name" value="Tetracyclin repressor-like, C-terminal domain"/>
    <property type="match status" value="1"/>
</dbReference>
<dbReference type="Proteomes" id="UP001596540">
    <property type="component" value="Unassembled WGS sequence"/>
</dbReference>
<dbReference type="Pfam" id="PF16859">
    <property type="entry name" value="TetR_C_11"/>
    <property type="match status" value="1"/>
</dbReference>
<evidence type="ECO:0000256" key="1">
    <source>
        <dbReference type="ARBA" id="ARBA00023015"/>
    </source>
</evidence>
<protein>
    <submittedName>
        <fullName evidence="4">TetR-like C-terminal domain-containing protein</fullName>
    </submittedName>
</protein>